<name>A0A2G8KUR7_STIJA</name>
<sequence>MGTCECDIFTVDNLLMCSKSIIEKNDCKKLLDYFKVPAKESKDIIKSDAPLLSVIHHLTEAGMASVDDISHLMTACSEKGLSQLAAVLTVYQKAQVIQKVLKDQQKALENKRQELSHILTESEDEKQQLTVRLKTTEEERQQLIGILKTTEEERQQFKDALKATEEEGQHLIGRLKATEEESQQFKDALKAKEEERQQLNGRLKTTEEERQQRNDILKATEEEIQLLNERLKTTEEERQQFRDRLNTTEYKLKTLNDEKDELLQKQKEELEGAKSSLRATKDELLKSQLEYAKESMALQEVLKQTREALNQKQLGYYGLVRYYERSFRPMQSFIPHLASYIEGPLETSPERVADLDPGLDSTLNPESDGPVAANAGLFLSLGSLVFGAMMNCSDVEMCSYRWRKTE</sequence>
<dbReference type="OrthoDB" id="1738954at2759"/>
<gene>
    <name evidence="2" type="ORF">BSL78_11343</name>
</gene>
<keyword evidence="1" id="KW-0175">Coiled coil</keyword>
<evidence type="ECO:0000313" key="2">
    <source>
        <dbReference type="EMBL" id="PIK51753.1"/>
    </source>
</evidence>
<keyword evidence="3" id="KW-1185">Reference proteome</keyword>
<dbReference type="EMBL" id="MRZV01000357">
    <property type="protein sequence ID" value="PIK51753.1"/>
    <property type="molecule type" value="Genomic_DNA"/>
</dbReference>
<keyword evidence="2" id="KW-0808">Transferase</keyword>
<dbReference type="GO" id="GO:0016740">
    <property type="term" value="F:transferase activity"/>
    <property type="evidence" value="ECO:0007669"/>
    <property type="project" value="UniProtKB-KW"/>
</dbReference>
<evidence type="ECO:0000256" key="1">
    <source>
        <dbReference type="SAM" id="Coils"/>
    </source>
</evidence>
<accession>A0A2G8KUR7</accession>
<feature type="coiled-coil region" evidence="1">
    <location>
        <begin position="94"/>
        <end position="287"/>
    </location>
</feature>
<dbReference type="STRING" id="307972.A0A2G8KUR7"/>
<evidence type="ECO:0000313" key="3">
    <source>
        <dbReference type="Proteomes" id="UP000230750"/>
    </source>
</evidence>
<dbReference type="Proteomes" id="UP000230750">
    <property type="component" value="Unassembled WGS sequence"/>
</dbReference>
<comment type="caution">
    <text evidence="2">The sequence shown here is derived from an EMBL/GenBank/DDBJ whole genome shotgun (WGS) entry which is preliminary data.</text>
</comment>
<protein>
    <submittedName>
        <fullName evidence="2">Glycosyl transferase GT2 family</fullName>
    </submittedName>
</protein>
<organism evidence="2 3">
    <name type="scientific">Stichopus japonicus</name>
    <name type="common">Sea cucumber</name>
    <dbReference type="NCBI Taxonomy" id="307972"/>
    <lineage>
        <taxon>Eukaryota</taxon>
        <taxon>Metazoa</taxon>
        <taxon>Echinodermata</taxon>
        <taxon>Eleutherozoa</taxon>
        <taxon>Echinozoa</taxon>
        <taxon>Holothuroidea</taxon>
        <taxon>Aspidochirotacea</taxon>
        <taxon>Aspidochirotida</taxon>
        <taxon>Stichopodidae</taxon>
        <taxon>Apostichopus</taxon>
    </lineage>
</organism>
<dbReference type="AlphaFoldDB" id="A0A2G8KUR7"/>
<proteinExistence type="predicted"/>
<reference evidence="2 3" key="1">
    <citation type="journal article" date="2017" name="PLoS Biol.">
        <title>The sea cucumber genome provides insights into morphological evolution and visceral regeneration.</title>
        <authorList>
            <person name="Zhang X."/>
            <person name="Sun L."/>
            <person name="Yuan J."/>
            <person name="Sun Y."/>
            <person name="Gao Y."/>
            <person name="Zhang L."/>
            <person name="Li S."/>
            <person name="Dai H."/>
            <person name="Hamel J.F."/>
            <person name="Liu C."/>
            <person name="Yu Y."/>
            <person name="Liu S."/>
            <person name="Lin W."/>
            <person name="Guo K."/>
            <person name="Jin S."/>
            <person name="Xu P."/>
            <person name="Storey K.B."/>
            <person name="Huan P."/>
            <person name="Zhang T."/>
            <person name="Zhou Y."/>
            <person name="Zhang J."/>
            <person name="Lin C."/>
            <person name="Li X."/>
            <person name="Xing L."/>
            <person name="Huo D."/>
            <person name="Sun M."/>
            <person name="Wang L."/>
            <person name="Mercier A."/>
            <person name="Li F."/>
            <person name="Yang H."/>
            <person name="Xiang J."/>
        </authorList>
    </citation>
    <scope>NUCLEOTIDE SEQUENCE [LARGE SCALE GENOMIC DNA]</scope>
    <source>
        <strain evidence="2">Shaxun</strain>
        <tissue evidence="2">Muscle</tissue>
    </source>
</reference>